<name>A0AA88DSS3_FICCA</name>
<sequence>MESATPYRENEKVEDDSDVAKLLSEKVRWQKTIGGGSEGLRQRDPLSPYLFMLVADVLSRYGQGYGTIIAQTAYDGKWPGKYLGLPLWGNPLHLAFCEIMASKVEKWLDSWKKGYLSKGGRLSLNQLVLDSRPSTISPCLESLKVLRGSRKMNEELPMEG</sequence>
<keyword evidence="2" id="KW-1185">Reference proteome</keyword>
<dbReference type="PANTHER" id="PTHR33116">
    <property type="entry name" value="REVERSE TRANSCRIPTASE ZINC-BINDING DOMAIN-CONTAINING PROTEIN-RELATED-RELATED"/>
    <property type="match status" value="1"/>
</dbReference>
<dbReference type="Proteomes" id="UP001187192">
    <property type="component" value="Unassembled WGS sequence"/>
</dbReference>
<protein>
    <submittedName>
        <fullName evidence="1">Uncharacterized protein</fullName>
    </submittedName>
</protein>
<accession>A0AA88DSS3</accession>
<evidence type="ECO:0000313" key="1">
    <source>
        <dbReference type="EMBL" id="GMN60819.1"/>
    </source>
</evidence>
<comment type="caution">
    <text evidence="1">The sequence shown here is derived from an EMBL/GenBank/DDBJ whole genome shotgun (WGS) entry which is preliminary data.</text>
</comment>
<dbReference type="AlphaFoldDB" id="A0AA88DSS3"/>
<dbReference type="PANTHER" id="PTHR33116:SF86">
    <property type="entry name" value="REVERSE TRANSCRIPTASE DOMAIN-CONTAINING PROTEIN"/>
    <property type="match status" value="1"/>
</dbReference>
<evidence type="ECO:0000313" key="2">
    <source>
        <dbReference type="Proteomes" id="UP001187192"/>
    </source>
</evidence>
<proteinExistence type="predicted"/>
<gene>
    <name evidence="1" type="ORF">TIFTF001_029907</name>
</gene>
<reference evidence="1" key="1">
    <citation type="submission" date="2023-07" db="EMBL/GenBank/DDBJ databases">
        <title>draft genome sequence of fig (Ficus carica).</title>
        <authorList>
            <person name="Takahashi T."/>
            <person name="Nishimura K."/>
        </authorList>
    </citation>
    <scope>NUCLEOTIDE SEQUENCE</scope>
</reference>
<organism evidence="1 2">
    <name type="scientific">Ficus carica</name>
    <name type="common">Common fig</name>
    <dbReference type="NCBI Taxonomy" id="3494"/>
    <lineage>
        <taxon>Eukaryota</taxon>
        <taxon>Viridiplantae</taxon>
        <taxon>Streptophyta</taxon>
        <taxon>Embryophyta</taxon>
        <taxon>Tracheophyta</taxon>
        <taxon>Spermatophyta</taxon>
        <taxon>Magnoliopsida</taxon>
        <taxon>eudicotyledons</taxon>
        <taxon>Gunneridae</taxon>
        <taxon>Pentapetalae</taxon>
        <taxon>rosids</taxon>
        <taxon>fabids</taxon>
        <taxon>Rosales</taxon>
        <taxon>Moraceae</taxon>
        <taxon>Ficeae</taxon>
        <taxon>Ficus</taxon>
    </lineage>
</organism>
<dbReference type="EMBL" id="BTGU01000102">
    <property type="protein sequence ID" value="GMN60819.1"/>
    <property type="molecule type" value="Genomic_DNA"/>
</dbReference>